<comment type="caution">
    <text evidence="2">The sequence shown here is derived from an EMBL/GenBank/DDBJ whole genome shotgun (WGS) entry which is preliminary data.</text>
</comment>
<dbReference type="EMBL" id="PDEQ01000006">
    <property type="protein sequence ID" value="PEN12787.1"/>
    <property type="molecule type" value="Genomic_DNA"/>
</dbReference>
<evidence type="ECO:0000313" key="2">
    <source>
        <dbReference type="EMBL" id="PEN12787.1"/>
    </source>
</evidence>
<dbReference type="AlphaFoldDB" id="A0A2A8CW19"/>
<dbReference type="Pfam" id="PF04324">
    <property type="entry name" value="Fer2_BFD"/>
    <property type="match status" value="1"/>
</dbReference>
<organism evidence="2 3">
    <name type="scientific">Longibacter salinarum</name>
    <dbReference type="NCBI Taxonomy" id="1850348"/>
    <lineage>
        <taxon>Bacteria</taxon>
        <taxon>Pseudomonadati</taxon>
        <taxon>Rhodothermota</taxon>
        <taxon>Rhodothermia</taxon>
        <taxon>Rhodothermales</taxon>
        <taxon>Salisaetaceae</taxon>
        <taxon>Longibacter</taxon>
    </lineage>
</organism>
<name>A0A2A8CW19_9BACT</name>
<proteinExistence type="predicted"/>
<evidence type="ECO:0000259" key="1">
    <source>
        <dbReference type="Pfam" id="PF04324"/>
    </source>
</evidence>
<reference evidence="2 3" key="1">
    <citation type="submission" date="2017-10" db="EMBL/GenBank/DDBJ databases">
        <title>Draft genome of Longibacter Salinarum.</title>
        <authorList>
            <person name="Goh K.M."/>
            <person name="Shamsir M.S."/>
            <person name="Lim S.W."/>
        </authorList>
    </citation>
    <scope>NUCLEOTIDE SEQUENCE [LARGE SCALE GENOMIC DNA]</scope>
    <source>
        <strain evidence="2 3">KCTC 52045</strain>
    </source>
</reference>
<dbReference type="InterPro" id="IPR007419">
    <property type="entry name" value="BFD-like_2Fe2S-bd_dom"/>
</dbReference>
<dbReference type="Gene3D" id="1.10.10.1100">
    <property type="entry name" value="BFD-like [2Fe-2S]-binding domain"/>
    <property type="match status" value="1"/>
</dbReference>
<keyword evidence="3" id="KW-1185">Reference proteome</keyword>
<accession>A0A2A8CW19</accession>
<sequence length="76" mass="8874">MNIDRCYCFQKPFVELRAIAETTGATSVEELQQHVEFGKKCQLCHPYVRRMLRTGDTSFDEIIREQDEPRTFASSD</sequence>
<dbReference type="RefSeq" id="WP_098076150.1">
    <property type="nucleotide sequence ID" value="NZ_PDEQ01000006.1"/>
</dbReference>
<dbReference type="Proteomes" id="UP000220102">
    <property type="component" value="Unassembled WGS sequence"/>
</dbReference>
<feature type="domain" description="BFD-like [2Fe-2S]-binding" evidence="1">
    <location>
        <begin position="6"/>
        <end position="53"/>
    </location>
</feature>
<evidence type="ECO:0000313" key="3">
    <source>
        <dbReference type="Proteomes" id="UP000220102"/>
    </source>
</evidence>
<dbReference type="OrthoDB" id="1495269at2"/>
<gene>
    <name evidence="2" type="ORF">CRI94_12290</name>
</gene>
<dbReference type="InterPro" id="IPR041854">
    <property type="entry name" value="BFD-like_2Fe2S-bd_dom_sf"/>
</dbReference>
<protein>
    <submittedName>
        <fullName evidence="2">(2Fe-2S)-binding protein</fullName>
    </submittedName>
</protein>